<evidence type="ECO:0000259" key="7">
    <source>
        <dbReference type="Pfam" id="PF25967"/>
    </source>
</evidence>
<name>A0ABM9A8U1_9VIBR</name>
<comment type="subcellular location">
    <subcellularLocation>
        <location evidence="1">Cell envelope</location>
    </subcellularLocation>
</comment>
<dbReference type="SUPFAM" id="SSF111369">
    <property type="entry name" value="HlyD-like secretion proteins"/>
    <property type="match status" value="1"/>
</dbReference>
<gene>
    <name evidence="8" type="primary">mdtA_2</name>
    <name evidence="8" type="ORF">VMF7928_04050</name>
</gene>
<feature type="domain" description="Multidrug resistance protein MdtA-like C-terminal permuted SH3" evidence="7">
    <location>
        <begin position="273"/>
        <end position="334"/>
    </location>
</feature>
<feature type="domain" description="Multidrug resistance protein MdtA-like alpha-helical hairpin" evidence="4">
    <location>
        <begin position="100"/>
        <end position="156"/>
    </location>
</feature>
<evidence type="ECO:0000256" key="3">
    <source>
        <dbReference type="ARBA" id="ARBA00022448"/>
    </source>
</evidence>
<accession>A0ABM9A8U1</accession>
<comment type="similarity">
    <text evidence="2">Belongs to the membrane fusion protein (MFP) (TC 8.A.1) family.</text>
</comment>
<sequence>MLLIALVLFGSVIGINMFKEKKISEFLANRPEPDYPVTVITAKAANWKPVIQAIGFIEPHQGVTLSSEQSGVIKKISFESGQKVKAGQPLVELDSDIEIANLQSSEANLPAAAAKYKRYKDLYQKGSVSQEDFDDAQASYLSLVAQIKSLKATIDQRDIKAPFSGVLGIRNVYLGQYVQPGTEIVQLEDTSVMRLVFTIPQNDISKVQVGQEVDISVDAYPNQVFKGAIKAIEPAVDSQSGLIQIQADIPNSDGKLLSGMFARANILLPEVPNQVTLPQTAITYNLYGDNVYIVRDVDGVKRAKQEVVTVGERTGGVAHILSGVKPGDVVVTSGQIHLSSDSKVKVVKDTATTPPAKIPML</sequence>
<organism evidence="8 9">
    <name type="scientific">Vibrio marisflavi CECT 7928</name>
    <dbReference type="NCBI Taxonomy" id="634439"/>
    <lineage>
        <taxon>Bacteria</taxon>
        <taxon>Pseudomonadati</taxon>
        <taxon>Pseudomonadota</taxon>
        <taxon>Gammaproteobacteria</taxon>
        <taxon>Vibrionales</taxon>
        <taxon>Vibrionaceae</taxon>
        <taxon>Vibrio</taxon>
    </lineage>
</organism>
<evidence type="ECO:0000259" key="6">
    <source>
        <dbReference type="Pfam" id="PF25954"/>
    </source>
</evidence>
<dbReference type="InterPro" id="IPR006143">
    <property type="entry name" value="RND_pump_MFP"/>
</dbReference>
<evidence type="ECO:0000313" key="9">
    <source>
        <dbReference type="Proteomes" id="UP000838748"/>
    </source>
</evidence>
<dbReference type="Gene3D" id="1.10.287.470">
    <property type="entry name" value="Helix hairpin bin"/>
    <property type="match status" value="1"/>
</dbReference>
<dbReference type="Pfam" id="PF25917">
    <property type="entry name" value="BSH_RND"/>
    <property type="match status" value="1"/>
</dbReference>
<dbReference type="EMBL" id="CAKLDM010000002">
    <property type="protein sequence ID" value="CAH0542049.1"/>
    <property type="molecule type" value="Genomic_DNA"/>
</dbReference>
<feature type="domain" description="CusB-like beta-barrel" evidence="6">
    <location>
        <begin position="196"/>
        <end position="266"/>
    </location>
</feature>
<feature type="domain" description="Multidrug resistance protein MdtA-like barrel-sandwich hybrid" evidence="5">
    <location>
        <begin position="63"/>
        <end position="182"/>
    </location>
</feature>
<dbReference type="Gene3D" id="2.40.420.20">
    <property type="match status" value="1"/>
</dbReference>
<dbReference type="InterPro" id="IPR058625">
    <property type="entry name" value="MdtA-like_BSH"/>
</dbReference>
<keyword evidence="9" id="KW-1185">Reference proteome</keyword>
<dbReference type="Pfam" id="PF25954">
    <property type="entry name" value="Beta-barrel_RND_2"/>
    <property type="match status" value="1"/>
</dbReference>
<evidence type="ECO:0000259" key="4">
    <source>
        <dbReference type="Pfam" id="PF25876"/>
    </source>
</evidence>
<dbReference type="Proteomes" id="UP000838748">
    <property type="component" value="Unassembled WGS sequence"/>
</dbReference>
<reference evidence="8" key="1">
    <citation type="submission" date="2021-11" db="EMBL/GenBank/DDBJ databases">
        <authorList>
            <person name="Rodrigo-Torres L."/>
            <person name="Arahal R. D."/>
            <person name="Lucena T."/>
        </authorList>
    </citation>
    <scope>NUCLEOTIDE SEQUENCE</scope>
    <source>
        <strain evidence="8">CECT 7928</strain>
    </source>
</reference>
<dbReference type="PANTHER" id="PTHR30469">
    <property type="entry name" value="MULTIDRUG RESISTANCE PROTEIN MDTA"/>
    <property type="match status" value="1"/>
</dbReference>
<dbReference type="InterPro" id="IPR058792">
    <property type="entry name" value="Beta-barrel_RND_2"/>
</dbReference>
<dbReference type="Pfam" id="PF25876">
    <property type="entry name" value="HH_MFP_RND"/>
    <property type="match status" value="1"/>
</dbReference>
<keyword evidence="3" id="KW-0813">Transport</keyword>
<comment type="caution">
    <text evidence="8">The sequence shown here is derived from an EMBL/GenBank/DDBJ whole genome shotgun (WGS) entry which is preliminary data.</text>
</comment>
<protein>
    <submittedName>
        <fullName evidence="8">Multidrug resistance protein MdtA</fullName>
    </submittedName>
</protein>
<evidence type="ECO:0000313" key="8">
    <source>
        <dbReference type="EMBL" id="CAH0542049.1"/>
    </source>
</evidence>
<dbReference type="Pfam" id="PF25967">
    <property type="entry name" value="RND-MFP_C"/>
    <property type="match status" value="1"/>
</dbReference>
<evidence type="ECO:0000256" key="1">
    <source>
        <dbReference type="ARBA" id="ARBA00004196"/>
    </source>
</evidence>
<dbReference type="NCBIfam" id="TIGR01730">
    <property type="entry name" value="RND_mfp"/>
    <property type="match status" value="1"/>
</dbReference>
<dbReference type="Gene3D" id="2.40.30.170">
    <property type="match status" value="1"/>
</dbReference>
<dbReference type="Gene3D" id="2.40.50.100">
    <property type="match status" value="1"/>
</dbReference>
<proteinExistence type="inferred from homology"/>
<dbReference type="PANTHER" id="PTHR30469:SF11">
    <property type="entry name" value="BLL4320 PROTEIN"/>
    <property type="match status" value="1"/>
</dbReference>
<dbReference type="InterPro" id="IPR058627">
    <property type="entry name" value="MdtA-like_C"/>
</dbReference>
<evidence type="ECO:0000256" key="2">
    <source>
        <dbReference type="ARBA" id="ARBA00009477"/>
    </source>
</evidence>
<dbReference type="InterPro" id="IPR058624">
    <property type="entry name" value="MdtA-like_HH"/>
</dbReference>
<evidence type="ECO:0000259" key="5">
    <source>
        <dbReference type="Pfam" id="PF25917"/>
    </source>
</evidence>